<dbReference type="CDD" id="cd07302">
    <property type="entry name" value="CHD"/>
    <property type="match status" value="1"/>
</dbReference>
<dbReference type="GO" id="GO:0006171">
    <property type="term" value="P:cAMP biosynthetic process"/>
    <property type="evidence" value="ECO:0007669"/>
    <property type="project" value="TreeGrafter"/>
</dbReference>
<dbReference type="Pfam" id="PF00498">
    <property type="entry name" value="FHA"/>
    <property type="match status" value="1"/>
</dbReference>
<dbReference type="SMART" id="SM00044">
    <property type="entry name" value="CYCc"/>
    <property type="match status" value="1"/>
</dbReference>
<dbReference type="GO" id="GO:0035556">
    <property type="term" value="P:intracellular signal transduction"/>
    <property type="evidence" value="ECO:0007669"/>
    <property type="project" value="InterPro"/>
</dbReference>
<dbReference type="SUPFAM" id="SSF55073">
    <property type="entry name" value="Nucleotide cyclase"/>
    <property type="match status" value="1"/>
</dbReference>
<comment type="caution">
    <text evidence="3">The sequence shown here is derived from an EMBL/GenBank/DDBJ whole genome shotgun (WGS) entry which is preliminary data.</text>
</comment>
<evidence type="ECO:0000313" key="3">
    <source>
        <dbReference type="EMBL" id="KIG15655.1"/>
    </source>
</evidence>
<dbReference type="SMART" id="SM00065">
    <property type="entry name" value="GAF"/>
    <property type="match status" value="1"/>
</dbReference>
<feature type="domain" description="FHA" evidence="1">
    <location>
        <begin position="68"/>
        <end position="118"/>
    </location>
</feature>
<dbReference type="CDD" id="cd00060">
    <property type="entry name" value="FHA"/>
    <property type="match status" value="1"/>
</dbReference>
<evidence type="ECO:0000259" key="1">
    <source>
        <dbReference type="PROSITE" id="PS50006"/>
    </source>
</evidence>
<dbReference type="SUPFAM" id="SSF55781">
    <property type="entry name" value="GAF domain-like"/>
    <property type="match status" value="1"/>
</dbReference>
<sequence>MGHDCRGRIESSAALEPLASVQINSLVLGRRACGRVARSTTILRPMARVIANPGHRDERVHELAPGVTVIGRGRESQIRVTNKSLSRQHASLELSSSGRVTIQDVGSKNGTFVEGRRLDEPHELEDGQHFSCGDVVFVYSLAEYSVAPPETFVREISTEATRVLVNDLLTQARNRRSSGLGRPRLPKSAEGRLQVLLEVARLLSSPEDIEGQLRKILDLVFSILDIDRVALIMIDEVTGEFGAPIVESRREATIGETTGTYSRHILNYVRERSVAALFSDAAADPRLDGAHSIQLTSVRSSMCAPLKPHDGIIGVLYVDNLTIPSVFTSEDLELLSAFAAQAAIAIENSRLYQRLQAEAVARSNLLRFFPPTTIAQLRKNPRLTAEVIDTEVTALFCDISGFTQMSAQMQPRDVMEVLNRYFPVITEIVFDHEGTLEKYIGDAMLAVWGAPFRRVDDAKRAVQAAVEMQQAITKLSLELTNFPPLRVHIGLNTGRVAAGNIGSEHYLQYATIGDATNLASRICSAAGPGEIAIGVATLERLGGPPPFPIDGPEFHETRGRDQPIAVYKLRWED</sequence>
<dbReference type="SMART" id="SM00240">
    <property type="entry name" value="FHA"/>
    <property type="match status" value="1"/>
</dbReference>
<protein>
    <submittedName>
        <fullName evidence="3">Adenylate cyclase</fullName>
    </submittedName>
</protein>
<accession>A0A0C2D1G8</accession>
<dbReference type="GO" id="GO:0004016">
    <property type="term" value="F:adenylate cyclase activity"/>
    <property type="evidence" value="ECO:0007669"/>
    <property type="project" value="UniProtKB-ARBA"/>
</dbReference>
<dbReference type="Gene3D" id="3.30.450.40">
    <property type="match status" value="1"/>
</dbReference>
<dbReference type="Pfam" id="PF01590">
    <property type="entry name" value="GAF"/>
    <property type="match status" value="1"/>
</dbReference>
<evidence type="ECO:0000313" key="4">
    <source>
        <dbReference type="Proteomes" id="UP000031599"/>
    </source>
</evidence>
<dbReference type="AlphaFoldDB" id="A0A0C2D1G8"/>
<proteinExistence type="predicted"/>
<feature type="domain" description="Guanylate cyclase" evidence="2">
    <location>
        <begin position="393"/>
        <end position="523"/>
    </location>
</feature>
<dbReference type="SUPFAM" id="SSF49879">
    <property type="entry name" value="SMAD/FHA domain"/>
    <property type="match status" value="1"/>
</dbReference>
<dbReference type="InterPro" id="IPR001054">
    <property type="entry name" value="A/G_cyclase"/>
</dbReference>
<organism evidence="3 4">
    <name type="scientific">Enhygromyxa salina</name>
    <dbReference type="NCBI Taxonomy" id="215803"/>
    <lineage>
        <taxon>Bacteria</taxon>
        <taxon>Pseudomonadati</taxon>
        <taxon>Myxococcota</taxon>
        <taxon>Polyangia</taxon>
        <taxon>Nannocystales</taxon>
        <taxon>Nannocystaceae</taxon>
        <taxon>Enhygromyxa</taxon>
    </lineage>
</organism>
<dbReference type="Proteomes" id="UP000031599">
    <property type="component" value="Unassembled WGS sequence"/>
</dbReference>
<dbReference type="InterPro" id="IPR003018">
    <property type="entry name" value="GAF"/>
</dbReference>
<dbReference type="Pfam" id="PF00211">
    <property type="entry name" value="Guanylate_cyc"/>
    <property type="match status" value="1"/>
</dbReference>
<reference evidence="3 4" key="1">
    <citation type="submission" date="2014-12" db="EMBL/GenBank/DDBJ databases">
        <title>Genome assembly of Enhygromyxa salina DSM 15201.</title>
        <authorList>
            <person name="Sharma G."/>
            <person name="Subramanian S."/>
        </authorList>
    </citation>
    <scope>NUCLEOTIDE SEQUENCE [LARGE SCALE GENOMIC DNA]</scope>
    <source>
        <strain evidence="3 4">DSM 15201</strain>
    </source>
</reference>
<dbReference type="InterPro" id="IPR008984">
    <property type="entry name" value="SMAD_FHA_dom_sf"/>
</dbReference>
<dbReference type="InterPro" id="IPR050697">
    <property type="entry name" value="Adenylyl/Guanylyl_Cyclase_3/4"/>
</dbReference>
<dbReference type="Gene3D" id="2.60.200.20">
    <property type="match status" value="1"/>
</dbReference>
<dbReference type="PANTHER" id="PTHR43081:SF20">
    <property type="entry name" value="TWO-COMPONENT RESPONSE REGULATOR"/>
    <property type="match status" value="1"/>
</dbReference>
<dbReference type="PROSITE" id="PS50125">
    <property type="entry name" value="GUANYLATE_CYCLASE_2"/>
    <property type="match status" value="1"/>
</dbReference>
<gene>
    <name evidence="3" type="ORF">DB30_05403</name>
</gene>
<evidence type="ECO:0000259" key="2">
    <source>
        <dbReference type="PROSITE" id="PS50125"/>
    </source>
</evidence>
<dbReference type="PANTHER" id="PTHR43081">
    <property type="entry name" value="ADENYLATE CYCLASE, TERMINAL-DIFFERENTIATION SPECIFIC-RELATED"/>
    <property type="match status" value="1"/>
</dbReference>
<dbReference type="InterPro" id="IPR029016">
    <property type="entry name" value="GAF-like_dom_sf"/>
</dbReference>
<dbReference type="InterPro" id="IPR029787">
    <property type="entry name" value="Nucleotide_cyclase"/>
</dbReference>
<dbReference type="PROSITE" id="PS50006">
    <property type="entry name" value="FHA_DOMAIN"/>
    <property type="match status" value="1"/>
</dbReference>
<dbReference type="Gene3D" id="3.30.70.1230">
    <property type="entry name" value="Nucleotide cyclase"/>
    <property type="match status" value="1"/>
</dbReference>
<dbReference type="EMBL" id="JMCC02000049">
    <property type="protein sequence ID" value="KIG15655.1"/>
    <property type="molecule type" value="Genomic_DNA"/>
</dbReference>
<name>A0A0C2D1G8_9BACT</name>
<dbReference type="InterPro" id="IPR000253">
    <property type="entry name" value="FHA_dom"/>
</dbReference>